<protein>
    <submittedName>
        <fullName evidence="2">Uncharacterized protein</fullName>
    </submittedName>
</protein>
<feature type="signal peptide" evidence="1">
    <location>
        <begin position="1"/>
        <end position="22"/>
    </location>
</feature>
<proteinExistence type="predicted"/>
<dbReference type="EMBL" id="JACWMX010000005">
    <property type="protein sequence ID" value="MBD1394304.1"/>
    <property type="molecule type" value="Genomic_DNA"/>
</dbReference>
<gene>
    <name evidence="2" type="ORF">IDJ76_14435</name>
</gene>
<comment type="caution">
    <text evidence="2">The sequence shown here is derived from an EMBL/GenBank/DDBJ whole genome shotgun (WGS) entry which is preliminary data.</text>
</comment>
<feature type="chain" id="PRO_5037043501" evidence="1">
    <location>
        <begin position="23"/>
        <end position="133"/>
    </location>
</feature>
<evidence type="ECO:0000256" key="1">
    <source>
        <dbReference type="SAM" id="SignalP"/>
    </source>
</evidence>
<name>A0A926NLI5_9SPHI</name>
<keyword evidence="3" id="KW-1185">Reference proteome</keyword>
<dbReference type="PROSITE" id="PS51257">
    <property type="entry name" value="PROKAR_LIPOPROTEIN"/>
    <property type="match status" value="1"/>
</dbReference>
<organism evidence="2 3">
    <name type="scientific">Mucilaginibacter glaciei</name>
    <dbReference type="NCBI Taxonomy" id="2772109"/>
    <lineage>
        <taxon>Bacteria</taxon>
        <taxon>Pseudomonadati</taxon>
        <taxon>Bacteroidota</taxon>
        <taxon>Sphingobacteriia</taxon>
        <taxon>Sphingobacteriales</taxon>
        <taxon>Sphingobacteriaceae</taxon>
        <taxon>Mucilaginibacter</taxon>
    </lineage>
</organism>
<dbReference type="AlphaFoldDB" id="A0A926NLI5"/>
<keyword evidence="1" id="KW-0732">Signal</keyword>
<reference evidence="2" key="1">
    <citation type="submission" date="2020-09" db="EMBL/GenBank/DDBJ databases">
        <title>Novel species of Mucilaginibacter isolated from a glacier on the Tibetan Plateau.</title>
        <authorList>
            <person name="Liu Q."/>
            <person name="Xin Y.-H."/>
        </authorList>
    </citation>
    <scope>NUCLEOTIDE SEQUENCE</scope>
    <source>
        <strain evidence="2">ZB1P21</strain>
    </source>
</reference>
<evidence type="ECO:0000313" key="3">
    <source>
        <dbReference type="Proteomes" id="UP000619078"/>
    </source>
</evidence>
<sequence>MKKILSTLCVAVIVLFTATSCKKETVVAPNNNLTILTNLSSNSWVTTDNGKTYSAEINVPELDSYANDHAGVLVYLSFTNGVWEQVPEVYNGTSYSFTHNTGKVVLYAQTYNGLQTVARPAAAGVKIVLVDSN</sequence>
<evidence type="ECO:0000313" key="2">
    <source>
        <dbReference type="EMBL" id="MBD1394304.1"/>
    </source>
</evidence>
<dbReference type="RefSeq" id="WP_191164040.1">
    <property type="nucleotide sequence ID" value="NZ_JACWMX010000005.1"/>
</dbReference>
<accession>A0A926NLI5</accession>
<dbReference type="Proteomes" id="UP000619078">
    <property type="component" value="Unassembled WGS sequence"/>
</dbReference>